<evidence type="ECO:0000256" key="2">
    <source>
        <dbReference type="SAM" id="MobiDB-lite"/>
    </source>
</evidence>
<feature type="region of interest" description="Disordered" evidence="2">
    <location>
        <begin position="162"/>
        <end position="182"/>
    </location>
</feature>
<feature type="domain" description="Activator of Hsp90 ATPase homologue 1/2-like C-terminal" evidence="3">
    <location>
        <begin position="28"/>
        <end position="164"/>
    </location>
</feature>
<keyword evidence="5" id="KW-1185">Reference proteome</keyword>
<reference evidence="4 5" key="1">
    <citation type="submission" date="2020-03" db="EMBL/GenBank/DDBJ databases">
        <title>Draft genome of Streptomyces sp. ventii, isolated from the Axial Seamount in the Pacific Ocean, and resequencing of the two type strains Streptomyces lonarensis strain NCL 716 and Streptomyces bohaiensis strain 11A07.</title>
        <authorList>
            <person name="Loughran R.M."/>
            <person name="Pfannmuller K.M."/>
            <person name="Wasson B.J."/>
            <person name="Deadmond M.C."/>
            <person name="Paddock B.E."/>
            <person name="Koyack M.J."/>
            <person name="Gallegos D.A."/>
            <person name="Mitchell E.A."/>
            <person name="Ushijima B."/>
            <person name="Saw J.H."/>
            <person name="Mcphail K.L."/>
            <person name="Videau P."/>
        </authorList>
    </citation>
    <scope>NUCLEOTIDE SEQUENCE [LARGE SCALE GENOMIC DNA]</scope>
    <source>
        <strain evidence="5">5675061</strain>
    </source>
</reference>
<proteinExistence type="inferred from homology"/>
<gene>
    <name evidence="4" type="ORF">HCJ92_02060</name>
</gene>
<evidence type="ECO:0000313" key="4">
    <source>
        <dbReference type="EMBL" id="NJP65100.1"/>
    </source>
</evidence>
<organism evidence="4 5">
    <name type="scientific">Streptomyces spiramenti</name>
    <dbReference type="NCBI Taxonomy" id="2720606"/>
    <lineage>
        <taxon>Bacteria</taxon>
        <taxon>Bacillati</taxon>
        <taxon>Actinomycetota</taxon>
        <taxon>Actinomycetes</taxon>
        <taxon>Kitasatosporales</taxon>
        <taxon>Streptomycetaceae</taxon>
        <taxon>Streptomyces</taxon>
    </lineage>
</organism>
<dbReference type="Proteomes" id="UP000746503">
    <property type="component" value="Unassembled WGS sequence"/>
</dbReference>
<evidence type="ECO:0000259" key="3">
    <source>
        <dbReference type="Pfam" id="PF08327"/>
    </source>
</evidence>
<dbReference type="EMBL" id="JAAVJB010000007">
    <property type="protein sequence ID" value="NJP65100.1"/>
    <property type="molecule type" value="Genomic_DNA"/>
</dbReference>
<protein>
    <submittedName>
        <fullName evidence="4">ATPase</fullName>
    </submittedName>
</protein>
<feature type="compositionally biased region" description="Pro residues" evidence="2">
    <location>
        <begin position="173"/>
        <end position="182"/>
    </location>
</feature>
<dbReference type="Gene3D" id="3.30.530.20">
    <property type="match status" value="1"/>
</dbReference>
<dbReference type="RefSeq" id="WP_167931623.1">
    <property type="nucleotide sequence ID" value="NZ_JAAVJB010000007.1"/>
</dbReference>
<sequence length="182" mass="19936">MSSHVDRHGTAVVSLPSDRGIRIVRRFDAPAAELYRAWTTPGPVRRWWGLASASWRVCEIDAREGGTWRYVTHEPGEGADGHDVAVHGEFRELRPPHLLVTTEIHESVPESAALDTVQFDEDGRGVTTLTLDVLHERPAHRDAQLAAGMEDGMQVSLDRLEDLVTAGPDRPHLPPPAAAPPG</sequence>
<dbReference type="Pfam" id="PF08327">
    <property type="entry name" value="AHSA1"/>
    <property type="match status" value="1"/>
</dbReference>
<dbReference type="SUPFAM" id="SSF55961">
    <property type="entry name" value="Bet v1-like"/>
    <property type="match status" value="1"/>
</dbReference>
<dbReference type="InterPro" id="IPR023393">
    <property type="entry name" value="START-like_dom_sf"/>
</dbReference>
<accession>A0ABX1AJ20</accession>
<dbReference type="InterPro" id="IPR013538">
    <property type="entry name" value="ASHA1/2-like_C"/>
</dbReference>
<evidence type="ECO:0000313" key="5">
    <source>
        <dbReference type="Proteomes" id="UP000746503"/>
    </source>
</evidence>
<comment type="caution">
    <text evidence="4">The sequence shown here is derived from an EMBL/GenBank/DDBJ whole genome shotgun (WGS) entry which is preliminary data.</text>
</comment>
<evidence type="ECO:0000256" key="1">
    <source>
        <dbReference type="ARBA" id="ARBA00006817"/>
    </source>
</evidence>
<name>A0ABX1AJ20_9ACTN</name>
<comment type="similarity">
    <text evidence="1">Belongs to the AHA1 family.</text>
</comment>